<accession>A0A517WGM2</accession>
<reference evidence="1 2" key="1">
    <citation type="submission" date="2019-02" db="EMBL/GenBank/DDBJ databases">
        <title>Deep-cultivation of Planctomycetes and their phenomic and genomic characterization uncovers novel biology.</title>
        <authorList>
            <person name="Wiegand S."/>
            <person name="Jogler M."/>
            <person name="Boedeker C."/>
            <person name="Pinto D."/>
            <person name="Vollmers J."/>
            <person name="Rivas-Marin E."/>
            <person name="Kohn T."/>
            <person name="Peeters S.H."/>
            <person name="Heuer A."/>
            <person name="Rast P."/>
            <person name="Oberbeckmann S."/>
            <person name="Bunk B."/>
            <person name="Jeske O."/>
            <person name="Meyerdierks A."/>
            <person name="Storesund J.E."/>
            <person name="Kallscheuer N."/>
            <person name="Luecker S."/>
            <person name="Lage O.M."/>
            <person name="Pohl T."/>
            <person name="Merkel B.J."/>
            <person name="Hornburger P."/>
            <person name="Mueller R.-W."/>
            <person name="Bruemmer F."/>
            <person name="Labrenz M."/>
            <person name="Spormann A.M."/>
            <person name="Op den Camp H."/>
            <person name="Overmann J."/>
            <person name="Amann R."/>
            <person name="Jetten M.S.M."/>
            <person name="Mascher T."/>
            <person name="Medema M.H."/>
            <person name="Devos D.P."/>
            <person name="Kaster A.-K."/>
            <person name="Ovreas L."/>
            <person name="Rohde M."/>
            <person name="Galperin M.Y."/>
            <person name="Jogler C."/>
        </authorList>
    </citation>
    <scope>NUCLEOTIDE SEQUENCE [LARGE SCALE GENOMIC DNA]</scope>
    <source>
        <strain evidence="1 2">V6</strain>
    </source>
</reference>
<sequence>MLIQPARTEYEVVKVLVDRLGRFPDPTRIFVPGTHSAQPEATYLLMPTSFENDWTWKTPLPVTPAGARYVANLPDLEQPMPDRLKYFLKHLESPEVMIANDAYGEFAQAPYPEIRELRESLPRTKVRQWIDDEDTLVTRLGLYGILLGLSGREGDAHSLAQRIQKPTAPDEIRLGIDGIMAGYLLLKGEAGLPLIEERLRKKDTEPNYSEVFAAMKAVEFCWMYEESFPRDSLKQTQRLLLEHPDVADLAIITLSRWKDWTIQERLMEMYDQKEFDFPAIKRTIIRYFRICSKETDPSTGKPIQHALSAKQHLETLRSKDPERVQQVERFFRVE</sequence>
<dbReference type="AlphaFoldDB" id="A0A517WGM2"/>
<protein>
    <recommendedName>
        <fullName evidence="3">ERAP1-like C-terminal domain-containing protein</fullName>
    </recommendedName>
</protein>
<proteinExistence type="predicted"/>
<dbReference type="Proteomes" id="UP000320722">
    <property type="component" value="Chromosome"/>
</dbReference>
<dbReference type="EMBL" id="CP036347">
    <property type="protein sequence ID" value="QDU04408.1"/>
    <property type="molecule type" value="Genomic_DNA"/>
</dbReference>
<gene>
    <name evidence="1" type="ORF">V6x_41360</name>
</gene>
<evidence type="ECO:0008006" key="3">
    <source>
        <dbReference type="Google" id="ProtNLM"/>
    </source>
</evidence>
<name>A0A517WGM2_9PLAN</name>
<evidence type="ECO:0000313" key="2">
    <source>
        <dbReference type="Proteomes" id="UP000320722"/>
    </source>
</evidence>
<evidence type="ECO:0000313" key="1">
    <source>
        <dbReference type="EMBL" id="QDU04408.1"/>
    </source>
</evidence>
<organism evidence="1 2">
    <name type="scientific">Gimesia chilikensis</name>
    <dbReference type="NCBI Taxonomy" id="2605989"/>
    <lineage>
        <taxon>Bacteria</taxon>
        <taxon>Pseudomonadati</taxon>
        <taxon>Planctomycetota</taxon>
        <taxon>Planctomycetia</taxon>
        <taxon>Planctomycetales</taxon>
        <taxon>Planctomycetaceae</taxon>
        <taxon>Gimesia</taxon>
    </lineage>
</organism>